<proteinExistence type="predicted"/>
<protein>
    <submittedName>
        <fullName evidence="11">Ankyrin repeat domain-containing protein 13C</fullName>
    </submittedName>
</protein>
<name>A0ABR2WNQ4_9FUNG</name>
<dbReference type="Pfam" id="PF11904">
    <property type="entry name" value="ANKRD13_C"/>
    <property type="match status" value="1"/>
</dbReference>
<evidence type="ECO:0000256" key="7">
    <source>
        <dbReference type="ARBA" id="ARBA00037107"/>
    </source>
</evidence>
<evidence type="ECO:0000313" key="11">
    <source>
        <dbReference type="EMBL" id="KAK9763076.1"/>
    </source>
</evidence>
<dbReference type="SMART" id="SM00248">
    <property type="entry name" value="ANK"/>
    <property type="match status" value="1"/>
</dbReference>
<comment type="caution">
    <text evidence="11">The sequence shown here is derived from an EMBL/GenBank/DDBJ whole genome shotgun (WGS) entry which is preliminary data.</text>
</comment>
<evidence type="ECO:0000256" key="9">
    <source>
        <dbReference type="SAM" id="MobiDB-lite"/>
    </source>
</evidence>
<feature type="compositionally biased region" description="Acidic residues" evidence="9">
    <location>
        <begin position="384"/>
        <end position="398"/>
    </location>
</feature>
<comment type="subcellular location">
    <subcellularLocation>
        <location evidence="1">Endoplasmic reticulum membrane</location>
    </subcellularLocation>
</comment>
<keyword evidence="2" id="KW-0677">Repeat</keyword>
<feature type="compositionally biased region" description="Basic and acidic residues" evidence="9">
    <location>
        <begin position="117"/>
        <end position="133"/>
    </location>
</feature>
<evidence type="ECO:0000256" key="8">
    <source>
        <dbReference type="PROSITE-ProRule" id="PRU00023"/>
    </source>
</evidence>
<feature type="region of interest" description="Disordered" evidence="9">
    <location>
        <begin position="374"/>
        <end position="412"/>
    </location>
</feature>
<evidence type="ECO:0000259" key="10">
    <source>
        <dbReference type="Pfam" id="PF11904"/>
    </source>
</evidence>
<evidence type="ECO:0000313" key="12">
    <source>
        <dbReference type="Proteomes" id="UP001479436"/>
    </source>
</evidence>
<reference evidence="11 12" key="1">
    <citation type="submission" date="2023-04" db="EMBL/GenBank/DDBJ databases">
        <title>Genome of Basidiobolus ranarum AG-B5.</title>
        <authorList>
            <person name="Stajich J.E."/>
            <person name="Carter-House D."/>
            <person name="Gryganskyi A."/>
        </authorList>
    </citation>
    <scope>NUCLEOTIDE SEQUENCE [LARGE SCALE GENOMIC DNA]</scope>
    <source>
        <strain evidence="11 12">AG-B5</strain>
    </source>
</reference>
<organism evidence="11 12">
    <name type="scientific">Basidiobolus ranarum</name>
    <dbReference type="NCBI Taxonomy" id="34480"/>
    <lineage>
        <taxon>Eukaryota</taxon>
        <taxon>Fungi</taxon>
        <taxon>Fungi incertae sedis</taxon>
        <taxon>Zoopagomycota</taxon>
        <taxon>Entomophthoromycotina</taxon>
        <taxon>Basidiobolomycetes</taxon>
        <taxon>Basidiobolales</taxon>
        <taxon>Basidiobolaceae</taxon>
        <taxon>Basidiobolus</taxon>
    </lineage>
</organism>
<dbReference type="InterPro" id="IPR021832">
    <property type="entry name" value="ANKRD13"/>
</dbReference>
<dbReference type="PANTHER" id="PTHR12447">
    <property type="entry name" value="ANKYRIN REPEAT DOMAIN-CONTAINING PROTEIN 13"/>
    <property type="match status" value="1"/>
</dbReference>
<keyword evidence="3" id="KW-0256">Endoplasmic reticulum</keyword>
<dbReference type="Pfam" id="PF00023">
    <property type="entry name" value="Ank"/>
    <property type="match status" value="1"/>
</dbReference>
<gene>
    <name evidence="11" type="primary">ANKRD13C_2</name>
    <name evidence="11" type="ORF">K7432_010590</name>
</gene>
<dbReference type="PANTHER" id="PTHR12447:SF25">
    <property type="entry name" value="ANKYRIN REPEAT DOMAIN-CONTAINING PROTEIN 13C"/>
    <property type="match status" value="1"/>
</dbReference>
<dbReference type="SUPFAM" id="SSF48403">
    <property type="entry name" value="Ankyrin repeat"/>
    <property type="match status" value="1"/>
</dbReference>
<evidence type="ECO:0000256" key="5">
    <source>
        <dbReference type="ARBA" id="ARBA00023136"/>
    </source>
</evidence>
<dbReference type="PROSITE" id="PS50088">
    <property type="entry name" value="ANK_REPEAT"/>
    <property type="match status" value="1"/>
</dbReference>
<feature type="domain" description="Ankyrin repeat" evidence="10">
    <location>
        <begin position="245"/>
        <end position="575"/>
    </location>
</feature>
<sequence>MQLKYSLHRFVFQNDITGLENALGGSLYNEINGKDHHGNTPLQLSLLLGHTDVAHLLLDRGADCVSRRQDRNGVPAWSPLDDSVALQDRDLVKKIMLKSIEQQTRDWCTPPVNVVPEHLDEPSTNKNPVDSKDSLGGGPLAKLNQRLGETLDMTLHWKFTSRLSNMLARHTLPRDALRIRKKGCYFRIDFGEPTLQLSGGFNQQDERSPEVIQKRRQFLKKNNLNRFSLVIRADDPNIPQAFPLPPTVLLVDHERECIQELYPNPTDFLIDNLVANCMRSPMVKWWLPLQTVSIKQQSESKMSLLKRKNGSPVYKIKDVSISILVRELVENLWTSPNGRTVRVSSNALISKLRSLGFSGLDTLLSDDLGDTIVKSNNEHNQDPLDSDSDLGSDSDDDATSTNSNGKTSGPLFKFLKRSDKQDAASKRQSVAWDEVNLEQLGNMYSSEQELMPVAAADNYEDYFTEGNTGAITFSKAKVSTQMFKFECKQAIKVCWAQPNGNNKSKNLSNGNNGFPITLSQISPVLEHLFGGGILDWAGFSRLCNIAHKDGEVPTGFPVKIDLPIHPVLGVRISTKECEVGSEISKEEFWFNDYQFGVIIK</sequence>
<dbReference type="InterPro" id="IPR055285">
    <property type="entry name" value="ANKRD13_C"/>
</dbReference>
<keyword evidence="12" id="KW-1185">Reference proteome</keyword>
<evidence type="ECO:0000256" key="4">
    <source>
        <dbReference type="ARBA" id="ARBA00023043"/>
    </source>
</evidence>
<keyword evidence="6" id="KW-0143">Chaperone</keyword>
<feature type="repeat" description="ANK" evidence="8">
    <location>
        <begin position="37"/>
        <end position="69"/>
    </location>
</feature>
<keyword evidence="5" id="KW-0472">Membrane</keyword>
<comment type="function">
    <text evidence="7">Acts as a molecular chaperone for G protein-coupled receptors, regulating their biogenesis and exit from the ER.</text>
</comment>
<dbReference type="InterPro" id="IPR036770">
    <property type="entry name" value="Ankyrin_rpt-contain_sf"/>
</dbReference>
<dbReference type="PROSITE" id="PS50297">
    <property type="entry name" value="ANK_REP_REGION"/>
    <property type="match status" value="1"/>
</dbReference>
<evidence type="ECO:0000256" key="1">
    <source>
        <dbReference type="ARBA" id="ARBA00004586"/>
    </source>
</evidence>
<dbReference type="EMBL" id="JASJQH010000739">
    <property type="protein sequence ID" value="KAK9763076.1"/>
    <property type="molecule type" value="Genomic_DNA"/>
</dbReference>
<dbReference type="Proteomes" id="UP001479436">
    <property type="component" value="Unassembled WGS sequence"/>
</dbReference>
<evidence type="ECO:0000256" key="2">
    <source>
        <dbReference type="ARBA" id="ARBA00022737"/>
    </source>
</evidence>
<evidence type="ECO:0000256" key="3">
    <source>
        <dbReference type="ARBA" id="ARBA00022824"/>
    </source>
</evidence>
<accession>A0ABR2WNQ4</accession>
<feature type="region of interest" description="Disordered" evidence="9">
    <location>
        <begin position="117"/>
        <end position="139"/>
    </location>
</feature>
<dbReference type="Gene3D" id="1.25.40.20">
    <property type="entry name" value="Ankyrin repeat-containing domain"/>
    <property type="match status" value="1"/>
</dbReference>
<evidence type="ECO:0000256" key="6">
    <source>
        <dbReference type="ARBA" id="ARBA00023186"/>
    </source>
</evidence>
<dbReference type="InterPro" id="IPR002110">
    <property type="entry name" value="Ankyrin_rpt"/>
</dbReference>
<keyword evidence="4 8" id="KW-0040">ANK repeat</keyword>